<keyword evidence="7" id="KW-0812">Transmembrane</keyword>
<dbReference type="InterPro" id="IPR032675">
    <property type="entry name" value="LRR_dom_sf"/>
</dbReference>
<dbReference type="STRING" id="246404.A0A507EYL9"/>
<dbReference type="InterPro" id="IPR003591">
    <property type="entry name" value="Leu-rich_rpt_typical-subtyp"/>
</dbReference>
<evidence type="ECO:0000256" key="7">
    <source>
        <dbReference type="SAM" id="Phobius"/>
    </source>
</evidence>
<dbReference type="PANTHER" id="PTHR48059">
    <property type="entry name" value="POLYGALACTURONASE INHIBITOR 1"/>
    <property type="match status" value="1"/>
</dbReference>
<keyword evidence="9" id="KW-1185">Reference proteome</keyword>
<evidence type="ECO:0000256" key="2">
    <source>
        <dbReference type="ARBA" id="ARBA00022475"/>
    </source>
</evidence>
<keyword evidence="6 7" id="KW-0472">Membrane</keyword>
<dbReference type="InterPro" id="IPR001611">
    <property type="entry name" value="Leu-rich_rpt"/>
</dbReference>
<dbReference type="SUPFAM" id="SSF52047">
    <property type="entry name" value="RNI-like"/>
    <property type="match status" value="1"/>
</dbReference>
<keyword evidence="2" id="KW-1003">Cell membrane</keyword>
<evidence type="ECO:0000256" key="4">
    <source>
        <dbReference type="ARBA" id="ARBA00022729"/>
    </source>
</evidence>
<evidence type="ECO:0000256" key="1">
    <source>
        <dbReference type="ARBA" id="ARBA00004236"/>
    </source>
</evidence>
<feature type="transmembrane region" description="Helical" evidence="7">
    <location>
        <begin position="572"/>
        <end position="590"/>
    </location>
</feature>
<keyword evidence="3" id="KW-0433">Leucine-rich repeat</keyword>
<sequence length="600" mass="65749">MTDCALLQTVFPDHHVQSNCCTSKLQFVNILCDTDGRVTSLTFNTGYGASLPESLQALNHLTNLDLSRNAFQGAIPTEFGLLTSLQRLDLSSNNLTGTVPSELSNLSNLVFFHVENNKLSGSIPDSLQTIRYRNFENNCFRSLPFQNPTCVLSTASESNLPAVNQDCAVVSKALSDVGFSKPIPSSGSLCCSWSPMISCNSFGFVTSLTVRNSGLRGRLPEALGNLPMLTKMALNGNEISGPIPESFKFLSNLLSLDLSDNKMEGSIPPGLGQLSRLTELYLNNNLLTGSIPVELASLNQLVDIDCTYNYLGGTLPPSLKYFEKGFNHNCITGTNQPDQIDCVLPGTARILHIVQGLAGVILVILFGAWLLRREQRPVQQLADKYSTKGIGESSKSDNAVRLFIKRVTRNAVNNVEPGVFDVRSLWIRYWDKLWIQRTYGALPNYIFILSQLQSVNLNHNLPESTVPSKLGDAVNLKQIDLSFNKLVGPLPESAKYFGAAGTRFFNNQLSGTIPTAFGNMTQLNEFNLEHNHFTGLIPQGLSGFGFDHNFLSGLNLANQHECLDHGGVDARVAVGVTAAVVMLIPLVWWLRRVYRSAKDA</sequence>
<dbReference type="GO" id="GO:0005886">
    <property type="term" value="C:plasma membrane"/>
    <property type="evidence" value="ECO:0007669"/>
    <property type="project" value="UniProtKB-SubCell"/>
</dbReference>
<evidence type="ECO:0000313" key="9">
    <source>
        <dbReference type="Proteomes" id="UP000320333"/>
    </source>
</evidence>
<protein>
    <recommendedName>
        <fullName evidence="10">Leucine-rich repeat-containing N-terminal plant-type domain-containing protein</fullName>
    </recommendedName>
</protein>
<dbReference type="Pfam" id="PF00560">
    <property type="entry name" value="LRR_1"/>
    <property type="match status" value="4"/>
</dbReference>
<dbReference type="AlphaFoldDB" id="A0A507EYL9"/>
<dbReference type="FunFam" id="3.80.10.10:FF:000299">
    <property type="entry name" value="Piriformospora indica-insensitive protein 2"/>
    <property type="match status" value="1"/>
</dbReference>
<proteinExistence type="predicted"/>
<evidence type="ECO:0000256" key="6">
    <source>
        <dbReference type="ARBA" id="ARBA00023136"/>
    </source>
</evidence>
<dbReference type="SMART" id="SM00365">
    <property type="entry name" value="LRR_SD22"/>
    <property type="match status" value="3"/>
</dbReference>
<keyword evidence="7" id="KW-1133">Transmembrane helix</keyword>
<dbReference type="Pfam" id="PF13855">
    <property type="entry name" value="LRR_8"/>
    <property type="match status" value="1"/>
</dbReference>
<evidence type="ECO:0008006" key="10">
    <source>
        <dbReference type="Google" id="ProtNLM"/>
    </source>
</evidence>
<evidence type="ECO:0000256" key="3">
    <source>
        <dbReference type="ARBA" id="ARBA00022614"/>
    </source>
</evidence>
<feature type="transmembrane region" description="Helical" evidence="7">
    <location>
        <begin position="350"/>
        <end position="371"/>
    </location>
</feature>
<gene>
    <name evidence="8" type="ORF">CcCBS67573_g07161</name>
</gene>
<comment type="subcellular location">
    <subcellularLocation>
        <location evidence="1">Cell membrane</location>
    </subcellularLocation>
</comment>
<organism evidence="8 9">
    <name type="scientific">Chytriomyces confervae</name>
    <dbReference type="NCBI Taxonomy" id="246404"/>
    <lineage>
        <taxon>Eukaryota</taxon>
        <taxon>Fungi</taxon>
        <taxon>Fungi incertae sedis</taxon>
        <taxon>Chytridiomycota</taxon>
        <taxon>Chytridiomycota incertae sedis</taxon>
        <taxon>Chytridiomycetes</taxon>
        <taxon>Chytridiales</taxon>
        <taxon>Chytriomycetaceae</taxon>
        <taxon>Chytriomyces</taxon>
    </lineage>
</organism>
<keyword evidence="4" id="KW-0732">Signal</keyword>
<dbReference type="EMBL" id="QEAP01000353">
    <property type="protein sequence ID" value="TPX68470.1"/>
    <property type="molecule type" value="Genomic_DNA"/>
</dbReference>
<accession>A0A507EYL9</accession>
<dbReference type="PANTHER" id="PTHR48059:SF12">
    <property type="entry name" value="POLYGALACTURONASE INHIBITOR 1-LIKE"/>
    <property type="match status" value="1"/>
</dbReference>
<reference evidence="8 9" key="1">
    <citation type="journal article" date="2019" name="Sci. Rep.">
        <title>Comparative genomics of chytrid fungi reveal insights into the obligate biotrophic and pathogenic lifestyle of Synchytrium endobioticum.</title>
        <authorList>
            <person name="van de Vossenberg B.T.L.H."/>
            <person name="Warris S."/>
            <person name="Nguyen H.D.T."/>
            <person name="van Gent-Pelzer M.P.E."/>
            <person name="Joly D.L."/>
            <person name="van de Geest H.C."/>
            <person name="Bonants P.J.M."/>
            <person name="Smith D.S."/>
            <person name="Levesque C.A."/>
            <person name="van der Lee T.A.J."/>
        </authorList>
    </citation>
    <scope>NUCLEOTIDE SEQUENCE [LARGE SCALE GENOMIC DNA]</scope>
    <source>
        <strain evidence="8 9">CBS 675.73</strain>
    </source>
</reference>
<dbReference type="PRINTS" id="PR00019">
    <property type="entry name" value="LEURICHRPT"/>
</dbReference>
<dbReference type="SMART" id="SM00369">
    <property type="entry name" value="LRR_TYP"/>
    <property type="match status" value="6"/>
</dbReference>
<dbReference type="FunFam" id="3.80.10.10:FF:000400">
    <property type="entry name" value="Nuclear pore complex protein NUP107"/>
    <property type="match status" value="1"/>
</dbReference>
<dbReference type="OrthoDB" id="2137843at2759"/>
<name>A0A507EYL9_9FUNG</name>
<dbReference type="Proteomes" id="UP000320333">
    <property type="component" value="Unassembled WGS sequence"/>
</dbReference>
<dbReference type="SUPFAM" id="SSF52058">
    <property type="entry name" value="L domain-like"/>
    <property type="match status" value="1"/>
</dbReference>
<evidence type="ECO:0000256" key="5">
    <source>
        <dbReference type="ARBA" id="ARBA00022737"/>
    </source>
</evidence>
<keyword evidence="5" id="KW-0677">Repeat</keyword>
<dbReference type="Gene3D" id="3.80.10.10">
    <property type="entry name" value="Ribonuclease Inhibitor"/>
    <property type="match status" value="4"/>
</dbReference>
<comment type="caution">
    <text evidence="8">The sequence shown here is derived from an EMBL/GenBank/DDBJ whole genome shotgun (WGS) entry which is preliminary data.</text>
</comment>
<evidence type="ECO:0000313" key="8">
    <source>
        <dbReference type="EMBL" id="TPX68470.1"/>
    </source>
</evidence>
<dbReference type="InterPro" id="IPR051848">
    <property type="entry name" value="PGIP"/>
</dbReference>